<dbReference type="Pfam" id="PF13677">
    <property type="entry name" value="MotB_plug"/>
    <property type="match status" value="1"/>
</dbReference>
<evidence type="ECO:0000256" key="1">
    <source>
        <dbReference type="ARBA" id="ARBA00004162"/>
    </source>
</evidence>
<comment type="similarity">
    <text evidence="2">Belongs to the MotB family.</text>
</comment>
<comment type="subcellular location">
    <subcellularLocation>
        <location evidence="1">Cell membrane</location>
        <topology evidence="1">Single-pass membrane protein</topology>
    </subcellularLocation>
</comment>
<evidence type="ECO:0000256" key="6">
    <source>
        <dbReference type="ARBA" id="ARBA00023136"/>
    </source>
</evidence>
<evidence type="ECO:0000256" key="3">
    <source>
        <dbReference type="ARBA" id="ARBA00022475"/>
    </source>
</evidence>
<dbReference type="InterPro" id="IPR036737">
    <property type="entry name" value="OmpA-like_sf"/>
</dbReference>
<evidence type="ECO:0000256" key="2">
    <source>
        <dbReference type="ARBA" id="ARBA00008914"/>
    </source>
</evidence>
<dbReference type="InterPro" id="IPR025713">
    <property type="entry name" value="MotB-like_N_dom"/>
</dbReference>
<evidence type="ECO:0000256" key="5">
    <source>
        <dbReference type="ARBA" id="ARBA00022989"/>
    </source>
</evidence>
<sequence length="249" mass="28645">MARRRGGGRKHRPEGEKQDRWMITYADMITLLLVFFIVLYSMSELENNRFNALVQSLKTAFQGDAVLDQSKNPPPKDTSLPPIPKKKKDDQKNTEQLDKLYIKLQDYITKNHLKTQIELQNLPRGVQITLKEEILFDLGKADIKNEAKPILNRVGGILQSVGNPIAVEGHTDNNPIRYTTEFHSNWELAAARAHNVAMLLIQMDEISPERISYTSYGEYHPRVTNDSKKHQAMNRRVNIIVLRDKAEEE</sequence>
<dbReference type="PANTHER" id="PTHR30329">
    <property type="entry name" value="STATOR ELEMENT OF FLAGELLAR MOTOR COMPLEX"/>
    <property type="match status" value="1"/>
</dbReference>
<keyword evidence="3" id="KW-1003">Cell membrane</keyword>
<feature type="region of interest" description="Disordered" evidence="8">
    <location>
        <begin position="66"/>
        <end position="94"/>
    </location>
</feature>
<reference evidence="12" key="1">
    <citation type="journal article" date="2019" name="Int. J. Syst. Evol. Microbiol.">
        <title>The Global Catalogue of Microorganisms (GCM) 10K type strain sequencing project: providing services to taxonomists for standard genome sequencing and annotation.</title>
        <authorList>
            <consortium name="The Broad Institute Genomics Platform"/>
            <consortium name="The Broad Institute Genome Sequencing Center for Infectious Disease"/>
            <person name="Wu L."/>
            <person name="Ma J."/>
        </authorList>
    </citation>
    <scope>NUCLEOTIDE SEQUENCE [LARGE SCALE GENOMIC DNA]</scope>
    <source>
        <strain evidence="12">CGMCC 1.16306</strain>
    </source>
</reference>
<accession>A0ABV9GM58</accession>
<dbReference type="CDD" id="cd07185">
    <property type="entry name" value="OmpA_C-like"/>
    <property type="match status" value="1"/>
</dbReference>
<dbReference type="Gene3D" id="3.30.1330.60">
    <property type="entry name" value="OmpA-like domain"/>
    <property type="match status" value="1"/>
</dbReference>
<gene>
    <name evidence="11" type="ORF">ACFO4N_11060</name>
</gene>
<evidence type="ECO:0000256" key="9">
    <source>
        <dbReference type="SAM" id="Phobius"/>
    </source>
</evidence>
<dbReference type="SUPFAM" id="SSF103088">
    <property type="entry name" value="OmpA-like"/>
    <property type="match status" value="1"/>
</dbReference>
<evidence type="ECO:0000259" key="10">
    <source>
        <dbReference type="PROSITE" id="PS51123"/>
    </source>
</evidence>
<keyword evidence="11" id="KW-0969">Cilium</keyword>
<dbReference type="InterPro" id="IPR006665">
    <property type="entry name" value="OmpA-like"/>
</dbReference>
<keyword evidence="12" id="KW-1185">Reference proteome</keyword>
<feature type="domain" description="OmpA-like" evidence="10">
    <location>
        <begin position="123"/>
        <end position="245"/>
    </location>
</feature>
<proteinExistence type="inferred from homology"/>
<dbReference type="Pfam" id="PF00691">
    <property type="entry name" value="OmpA"/>
    <property type="match status" value="1"/>
</dbReference>
<evidence type="ECO:0000313" key="12">
    <source>
        <dbReference type="Proteomes" id="UP001596022"/>
    </source>
</evidence>
<evidence type="ECO:0000256" key="7">
    <source>
        <dbReference type="PROSITE-ProRule" id="PRU00473"/>
    </source>
</evidence>
<keyword evidence="5 9" id="KW-1133">Transmembrane helix</keyword>
<keyword evidence="11" id="KW-0966">Cell projection</keyword>
<organism evidence="11 12">
    <name type="scientific">Camelliibacillus cellulosilyticus</name>
    <dbReference type="NCBI Taxonomy" id="2174486"/>
    <lineage>
        <taxon>Bacteria</taxon>
        <taxon>Bacillati</taxon>
        <taxon>Bacillota</taxon>
        <taxon>Bacilli</taxon>
        <taxon>Bacillales</taxon>
        <taxon>Sporolactobacillaceae</taxon>
        <taxon>Camelliibacillus</taxon>
    </lineage>
</organism>
<evidence type="ECO:0000256" key="4">
    <source>
        <dbReference type="ARBA" id="ARBA00022692"/>
    </source>
</evidence>
<dbReference type="RefSeq" id="WP_376846346.1">
    <property type="nucleotide sequence ID" value="NZ_JBHSFW010000006.1"/>
</dbReference>
<keyword evidence="11" id="KW-0282">Flagellum</keyword>
<keyword evidence="6 7" id="KW-0472">Membrane</keyword>
<evidence type="ECO:0000313" key="11">
    <source>
        <dbReference type="EMBL" id="MFC4619253.1"/>
    </source>
</evidence>
<protein>
    <submittedName>
        <fullName evidence="11">Flagellar motor protein MotB</fullName>
    </submittedName>
</protein>
<dbReference type="PROSITE" id="PS51123">
    <property type="entry name" value="OMPA_2"/>
    <property type="match status" value="1"/>
</dbReference>
<feature type="transmembrane region" description="Helical" evidence="9">
    <location>
        <begin position="21"/>
        <end position="42"/>
    </location>
</feature>
<dbReference type="EMBL" id="JBHSFW010000006">
    <property type="protein sequence ID" value="MFC4619253.1"/>
    <property type="molecule type" value="Genomic_DNA"/>
</dbReference>
<name>A0ABV9GM58_9BACL</name>
<keyword evidence="4 9" id="KW-0812">Transmembrane</keyword>
<dbReference type="Proteomes" id="UP001596022">
    <property type="component" value="Unassembled WGS sequence"/>
</dbReference>
<comment type="caution">
    <text evidence="11">The sequence shown here is derived from an EMBL/GenBank/DDBJ whole genome shotgun (WGS) entry which is preliminary data.</text>
</comment>
<dbReference type="InterPro" id="IPR050330">
    <property type="entry name" value="Bact_OuterMem_StrucFunc"/>
</dbReference>
<evidence type="ECO:0000256" key="8">
    <source>
        <dbReference type="SAM" id="MobiDB-lite"/>
    </source>
</evidence>
<dbReference type="PANTHER" id="PTHR30329:SF16">
    <property type="entry name" value="CHEMOTAXIS MOTB PROTEIN"/>
    <property type="match status" value="1"/>
</dbReference>